<dbReference type="PRINTS" id="PR01438">
    <property type="entry name" value="UNVRSLSTRESS"/>
</dbReference>
<dbReference type="InterPro" id="IPR006016">
    <property type="entry name" value="UspA"/>
</dbReference>
<feature type="compositionally biased region" description="Low complexity" evidence="2">
    <location>
        <begin position="501"/>
        <end position="511"/>
    </location>
</feature>
<dbReference type="Proteomes" id="UP000095280">
    <property type="component" value="Unplaced"/>
</dbReference>
<evidence type="ECO:0000256" key="2">
    <source>
        <dbReference type="SAM" id="MobiDB-lite"/>
    </source>
</evidence>
<feature type="region of interest" description="Disordered" evidence="2">
    <location>
        <begin position="1"/>
        <end position="26"/>
    </location>
</feature>
<evidence type="ECO:0000313" key="4">
    <source>
        <dbReference type="Proteomes" id="UP000095280"/>
    </source>
</evidence>
<dbReference type="PANTHER" id="PTHR46989">
    <property type="entry name" value="USP DOMAIN-CONTAINING PROTEIN"/>
    <property type="match status" value="1"/>
</dbReference>
<dbReference type="WBParaSite" id="maker-uti_cns_0006456-snap-gene-0.4-mRNA-1">
    <property type="protein sequence ID" value="maker-uti_cns_0006456-snap-gene-0.4-mRNA-1"/>
    <property type="gene ID" value="maker-uti_cns_0006456-snap-gene-0.4"/>
</dbReference>
<dbReference type="PANTHER" id="PTHR46989:SF3">
    <property type="entry name" value="USPA DOMAIN-CONTAINING PROTEIN"/>
    <property type="match status" value="1"/>
</dbReference>
<feature type="compositionally biased region" description="Polar residues" evidence="2">
    <location>
        <begin position="512"/>
        <end position="521"/>
    </location>
</feature>
<dbReference type="SUPFAM" id="SSF52402">
    <property type="entry name" value="Adenine nucleotide alpha hydrolases-like"/>
    <property type="match status" value="1"/>
</dbReference>
<dbReference type="Gene3D" id="3.40.50.620">
    <property type="entry name" value="HUPs"/>
    <property type="match status" value="1"/>
</dbReference>
<dbReference type="InterPro" id="IPR014729">
    <property type="entry name" value="Rossmann-like_a/b/a_fold"/>
</dbReference>
<feature type="compositionally biased region" description="Basic residues" evidence="2">
    <location>
        <begin position="1"/>
        <end position="12"/>
    </location>
</feature>
<keyword evidence="4" id="KW-1185">Reference proteome</keyword>
<dbReference type="InterPro" id="IPR036322">
    <property type="entry name" value="WD40_repeat_dom_sf"/>
</dbReference>
<reference evidence="5" key="1">
    <citation type="submission" date="2016-11" db="UniProtKB">
        <authorList>
            <consortium name="WormBaseParasite"/>
        </authorList>
    </citation>
    <scope>IDENTIFICATION</scope>
</reference>
<dbReference type="InterPro" id="IPR006015">
    <property type="entry name" value="Universal_stress_UspA"/>
</dbReference>
<evidence type="ECO:0000259" key="3">
    <source>
        <dbReference type="Pfam" id="PF00582"/>
    </source>
</evidence>
<proteinExistence type="predicted"/>
<evidence type="ECO:0000256" key="1">
    <source>
        <dbReference type="SAM" id="Coils"/>
    </source>
</evidence>
<dbReference type="Pfam" id="PF00582">
    <property type="entry name" value="Usp"/>
    <property type="match status" value="1"/>
</dbReference>
<feature type="compositionally biased region" description="Low complexity" evidence="2">
    <location>
        <begin position="1299"/>
        <end position="1316"/>
    </location>
</feature>
<feature type="coiled-coil region" evidence="1">
    <location>
        <begin position="110"/>
        <end position="144"/>
    </location>
</feature>
<feature type="domain" description="UspA" evidence="3">
    <location>
        <begin position="1131"/>
        <end position="1296"/>
    </location>
</feature>
<protein>
    <submittedName>
        <fullName evidence="5">Usp domain-containing protein</fullName>
    </submittedName>
</protein>
<organism evidence="4 5">
    <name type="scientific">Macrostomum lignano</name>
    <dbReference type="NCBI Taxonomy" id="282301"/>
    <lineage>
        <taxon>Eukaryota</taxon>
        <taxon>Metazoa</taxon>
        <taxon>Spiralia</taxon>
        <taxon>Lophotrochozoa</taxon>
        <taxon>Platyhelminthes</taxon>
        <taxon>Rhabditophora</taxon>
        <taxon>Macrostomorpha</taxon>
        <taxon>Macrostomida</taxon>
        <taxon>Macrostomidae</taxon>
        <taxon>Macrostomum</taxon>
    </lineage>
</organism>
<dbReference type="SUPFAM" id="SSF50978">
    <property type="entry name" value="WD40 repeat-like"/>
    <property type="match status" value="1"/>
</dbReference>
<name>A0A1I8HI99_9PLAT</name>
<dbReference type="CDD" id="cd23659">
    <property type="entry name" value="USP_At3g01520-like"/>
    <property type="match status" value="1"/>
</dbReference>
<dbReference type="InterPro" id="IPR015943">
    <property type="entry name" value="WD40/YVTN_repeat-like_dom_sf"/>
</dbReference>
<dbReference type="Gene3D" id="2.130.10.10">
    <property type="entry name" value="YVTN repeat-like/Quinoprotein amine dehydrogenase"/>
    <property type="match status" value="1"/>
</dbReference>
<feature type="region of interest" description="Disordered" evidence="2">
    <location>
        <begin position="497"/>
        <end position="521"/>
    </location>
</feature>
<keyword evidence="1" id="KW-0175">Coiled coil</keyword>
<sequence length="1316" mass="149490">MAGTKRSYRFVRRATGDDDGDADGRVPDEGEAALLQLRGNWERQNRLLHDTRLQGAATAALTVPVPTSRYYRQSVSEMAYRGPLGGGGEAGATSYRTQLLDRREQNNQLKDAFRGRIDRLNNNREVMLQEREALREQRRQFDRRPLSPPFVDDTLPKTFQYRWEKIGSRVPGDPEIYRRKHPEPVVETVQLTRQQLAAEEARVRRRRQELARRREFMRRPYAGELGIDTYEPWQLPAYYACRQIVLDEVERVLDLVLGERHESIEALNRDTQAAVWSGAVQLVCEELLLEVTGELGQLAGREFLYLKGLAANLADQSCMRQAEAAIVGQLTGRKPSEPEYEVAVRTFYKLKRQRSIEKPLLWRHGMKKSSALPAAPAATKQVVPEVEDTSEIIDYTQLLPWDTRLQLNERIEPDYVGKKNMIKLKKFASQELRYWKQIVCNYTGISLLGFTGGFSCASVSNDNRLVAVGTMRGDLLVYDFDRKFKGGNFVAFRYSPVSNEQQQEQQKSRQQPSGRQPQTVDSLAWSADSGNLVSVHASGDVRAWSVHYAPLSPEQQRQPAAGKNSAAAVSPLNILGDIPAHELRFTEGPFAAESAAATRPDTSWQAVGCAFFPAFTVMGSQPHFCLAMSSHHVIKLDTEQLLDDVQESQSQVLKWPRLRDPRRLGHKITDLRIDCELFVEHSRDLLLMGAIENTGDFFTVDSGGYLVVWRYRAEFLADARRGMRPLRVHRIRMDKEKYRPDPATPAMVRFDAEAYNPETERTELAEARRRAEAEARRNQLRYPWRTQTEFSQVTTIYKSPLEAVKQSGGAFHEVTRLKVDDRMMRYITRVYKPYIFEAEMFLGARLDRTGTRLVCLILFPTDPEDEEHHIEVCIVDLGSMKPVDPRIIIPLTEKEYAEIQQTRYVNFDITGCFNYTLSAYLLVNVMGKVTFYSLTSGQRVAVTLSQQQVESESFRGCVINRSIVSAHHSNQIHCIANQHDTGMLVFRPGELTARLLYLQDGNSERDRRSLAESLRGFDWNTWPKDRANRSSSDALYLADPDHPYAFCMDIVYDMMDRAVQRSRGSTFTAETIAEHEDINRLKCYERLNGRLERLRRRQAWPGPPPDTDYLASTGIKRINLQAAEVRSADGMPRKVLLPIDGSEHADRALIWFAENLARPTDELIFVYAIEIPGNMASAMGGIVPQQKVQQQQQQQSEEQEKAVRRKTSMSALAGPGKRLAMVIQERCQQLGMRNHVRFVEKMTPGPGQSIVEAANREEANMIVMGNRGMGALKRTFLGSVSDHVLHHAHIPVIIVPPEKSAASGKQQRKSSSSVSS</sequence>
<accession>A0A1I8HI99</accession>
<feature type="region of interest" description="Disordered" evidence="2">
    <location>
        <begin position="1297"/>
        <end position="1316"/>
    </location>
</feature>
<evidence type="ECO:0000313" key="5">
    <source>
        <dbReference type="WBParaSite" id="maker-uti_cns_0006456-snap-gene-0.4-mRNA-1"/>
    </source>
</evidence>